<dbReference type="EMBL" id="LTAO01000001">
    <property type="protein sequence ID" value="KYG35078.1"/>
    <property type="molecule type" value="Genomic_DNA"/>
</dbReference>
<name>A0A162F937_9BACI</name>
<accession>A0A162F937</accession>
<proteinExistence type="predicted"/>
<dbReference type="PANTHER" id="PTHR30531:SF12">
    <property type="entry name" value="FLAGELLAR BIOSYNTHETIC PROTEIN FLHB"/>
    <property type="match status" value="1"/>
</dbReference>
<evidence type="ECO:0000313" key="1">
    <source>
        <dbReference type="EMBL" id="KYG35078.1"/>
    </source>
</evidence>
<dbReference type="OrthoDB" id="5244399at2"/>
<dbReference type="AlphaFoldDB" id="A0A162F937"/>
<dbReference type="GO" id="GO:0009306">
    <property type="term" value="P:protein secretion"/>
    <property type="evidence" value="ECO:0007669"/>
    <property type="project" value="InterPro"/>
</dbReference>
<dbReference type="Pfam" id="PF01312">
    <property type="entry name" value="Bac_export_2"/>
    <property type="match status" value="1"/>
</dbReference>
<protein>
    <recommendedName>
        <fullName evidence="3">Type III secretion system protein</fullName>
    </recommendedName>
</protein>
<evidence type="ECO:0000313" key="2">
    <source>
        <dbReference type="Proteomes" id="UP000075806"/>
    </source>
</evidence>
<dbReference type="InterPro" id="IPR029025">
    <property type="entry name" value="T3SS_substrate_exporter_C"/>
</dbReference>
<dbReference type="RefSeq" id="WP_061947302.1">
    <property type="nucleotide sequence ID" value="NZ_LTAO01000001.1"/>
</dbReference>
<dbReference type="GO" id="GO:0005886">
    <property type="term" value="C:plasma membrane"/>
    <property type="evidence" value="ECO:0007669"/>
    <property type="project" value="TreeGrafter"/>
</dbReference>
<reference evidence="1" key="1">
    <citation type="submission" date="2016-02" db="EMBL/GenBank/DDBJ databases">
        <title>Genome sequence of Bacillus trypoxylicola KCTC 13244(T).</title>
        <authorList>
            <person name="Jeong H."/>
            <person name="Park S.-H."/>
            <person name="Choi S.-K."/>
        </authorList>
    </citation>
    <scope>NUCLEOTIDE SEQUENCE [LARGE SCALE GENOMIC DNA]</scope>
    <source>
        <strain evidence="1">KCTC 13244</strain>
    </source>
</reference>
<dbReference type="SUPFAM" id="SSF160544">
    <property type="entry name" value="EscU C-terminal domain-like"/>
    <property type="match status" value="1"/>
</dbReference>
<organism evidence="1 2">
    <name type="scientific">Alkalihalobacillus trypoxylicola</name>
    <dbReference type="NCBI Taxonomy" id="519424"/>
    <lineage>
        <taxon>Bacteria</taxon>
        <taxon>Bacillati</taxon>
        <taxon>Bacillota</taxon>
        <taxon>Bacilli</taxon>
        <taxon>Bacillales</taxon>
        <taxon>Bacillaceae</taxon>
        <taxon>Alkalihalobacillus</taxon>
    </lineage>
</organism>
<dbReference type="PANTHER" id="PTHR30531">
    <property type="entry name" value="FLAGELLAR BIOSYNTHETIC PROTEIN FLHB"/>
    <property type="match status" value="1"/>
</dbReference>
<dbReference type="Gene3D" id="3.40.1690.10">
    <property type="entry name" value="secretion proteins EscU"/>
    <property type="match status" value="1"/>
</dbReference>
<comment type="caution">
    <text evidence="1">The sequence shown here is derived from an EMBL/GenBank/DDBJ whole genome shotgun (WGS) entry which is preliminary data.</text>
</comment>
<sequence>MSKHDDSVKKAVALKYTKGIDQAPTVKAKGRNLVAEEIIAEAKKANIPIQEDPTLVTLLSQLELNEQIPEELYELVAEIFAFIYQLDTYSGESQPKDEEGSKRPLL</sequence>
<evidence type="ECO:0008006" key="3">
    <source>
        <dbReference type="Google" id="ProtNLM"/>
    </source>
</evidence>
<dbReference type="Proteomes" id="UP000075806">
    <property type="component" value="Unassembled WGS sequence"/>
</dbReference>
<keyword evidence="2" id="KW-1185">Reference proteome</keyword>
<dbReference type="STRING" id="519424.AZF04_01720"/>
<dbReference type="InterPro" id="IPR006135">
    <property type="entry name" value="T3SS_substrate_exporter"/>
</dbReference>
<gene>
    <name evidence="1" type="ORF">AZF04_01720</name>
</gene>